<dbReference type="PANTHER" id="PTHR43610:SF1">
    <property type="entry name" value="N-ACETYLTRANSFERASE DOMAIN-CONTAINING PROTEIN"/>
    <property type="match status" value="1"/>
</dbReference>
<evidence type="ECO:0000313" key="2">
    <source>
        <dbReference type="EMBL" id="GAA0402852.1"/>
    </source>
</evidence>
<dbReference type="EMBL" id="BAAABX010000025">
    <property type="protein sequence ID" value="GAA0402852.1"/>
    <property type="molecule type" value="Genomic_DNA"/>
</dbReference>
<protein>
    <submittedName>
        <fullName evidence="2">GNAT family protein</fullName>
    </submittedName>
</protein>
<comment type="caution">
    <text evidence="2">The sequence shown here is derived from an EMBL/GenBank/DDBJ whole genome shotgun (WGS) entry which is preliminary data.</text>
</comment>
<dbReference type="InterPro" id="IPR016181">
    <property type="entry name" value="Acyl_CoA_acyltransferase"/>
</dbReference>
<gene>
    <name evidence="2" type="ORF">GCM10010357_24840</name>
</gene>
<proteinExistence type="predicted"/>
<dbReference type="Pfam" id="PF13302">
    <property type="entry name" value="Acetyltransf_3"/>
    <property type="match status" value="1"/>
</dbReference>
<feature type="domain" description="N-acetyltransferase" evidence="1">
    <location>
        <begin position="30"/>
        <end position="167"/>
    </location>
</feature>
<evidence type="ECO:0000313" key="3">
    <source>
        <dbReference type="Proteomes" id="UP001500879"/>
    </source>
</evidence>
<sequence>MPLIRNPTTVPRMITATLPTRTTTLPGRHIRLEPLAPSHTPDLFAAAGGDEDVWRWTRQRTPRTEEEMGAIVAHHLAESALVPFAVVHRDTGRAVGVSCYADASVEGEQLEIGGTWYGRAHWGTAVNPECKLLLLSHAFEDLGMGRVVWKTDHRNERSRRAVRRLGAVEEGTFRRHVRRPDGTWRDSVWFSMLRDEWPAAKSRLQERI</sequence>
<dbReference type="Gene3D" id="3.40.630.30">
    <property type="match status" value="1"/>
</dbReference>
<dbReference type="InterPro" id="IPR000182">
    <property type="entry name" value="GNAT_dom"/>
</dbReference>
<dbReference type="PANTHER" id="PTHR43610">
    <property type="entry name" value="BLL6696 PROTEIN"/>
    <property type="match status" value="1"/>
</dbReference>
<reference evidence="2 3" key="1">
    <citation type="journal article" date="2019" name="Int. J. Syst. Evol. Microbiol.">
        <title>The Global Catalogue of Microorganisms (GCM) 10K type strain sequencing project: providing services to taxonomists for standard genome sequencing and annotation.</title>
        <authorList>
            <consortium name="The Broad Institute Genomics Platform"/>
            <consortium name="The Broad Institute Genome Sequencing Center for Infectious Disease"/>
            <person name="Wu L."/>
            <person name="Ma J."/>
        </authorList>
    </citation>
    <scope>NUCLEOTIDE SEQUENCE [LARGE SCALE GENOMIC DNA]</scope>
    <source>
        <strain evidence="2 3">JCM 4788</strain>
    </source>
</reference>
<keyword evidence="3" id="KW-1185">Reference proteome</keyword>
<dbReference type="SUPFAM" id="SSF55729">
    <property type="entry name" value="Acyl-CoA N-acyltransferases (Nat)"/>
    <property type="match status" value="1"/>
</dbReference>
<organism evidence="2 3">
    <name type="scientific">Streptomyces luteireticuli</name>
    <dbReference type="NCBI Taxonomy" id="173858"/>
    <lineage>
        <taxon>Bacteria</taxon>
        <taxon>Bacillati</taxon>
        <taxon>Actinomycetota</taxon>
        <taxon>Actinomycetes</taxon>
        <taxon>Kitasatosporales</taxon>
        <taxon>Streptomycetaceae</taxon>
        <taxon>Streptomyces</taxon>
    </lineage>
</organism>
<dbReference type="Proteomes" id="UP001500879">
    <property type="component" value="Unassembled WGS sequence"/>
</dbReference>
<evidence type="ECO:0000259" key="1">
    <source>
        <dbReference type="Pfam" id="PF13302"/>
    </source>
</evidence>
<name>A0ABN0YP04_9ACTN</name>
<accession>A0ABN0YP04</accession>